<evidence type="ECO:0000313" key="2">
    <source>
        <dbReference type="EMBL" id="PMD41523.1"/>
    </source>
</evidence>
<reference evidence="2 3" key="1">
    <citation type="submission" date="2016-04" db="EMBL/GenBank/DDBJ databases">
        <title>A degradative enzymes factory behind the ericoid mycorrhizal symbiosis.</title>
        <authorList>
            <consortium name="DOE Joint Genome Institute"/>
            <person name="Martino E."/>
            <person name="Morin E."/>
            <person name="Grelet G."/>
            <person name="Kuo A."/>
            <person name="Kohler A."/>
            <person name="Daghino S."/>
            <person name="Barry K."/>
            <person name="Choi C."/>
            <person name="Cichocki N."/>
            <person name="Clum A."/>
            <person name="Copeland A."/>
            <person name="Hainaut M."/>
            <person name="Haridas S."/>
            <person name="Labutti K."/>
            <person name="Lindquist E."/>
            <person name="Lipzen A."/>
            <person name="Khouja H.-R."/>
            <person name="Murat C."/>
            <person name="Ohm R."/>
            <person name="Olson A."/>
            <person name="Spatafora J."/>
            <person name="Veneault-Fourrey C."/>
            <person name="Henrissat B."/>
            <person name="Grigoriev I."/>
            <person name="Martin F."/>
            <person name="Perotto S."/>
        </authorList>
    </citation>
    <scope>NUCLEOTIDE SEQUENCE [LARGE SCALE GENOMIC DNA]</scope>
    <source>
        <strain evidence="2 3">F</strain>
    </source>
</reference>
<feature type="signal peptide" evidence="1">
    <location>
        <begin position="1"/>
        <end position="18"/>
    </location>
</feature>
<sequence length="142" mass="15357">MQLTLLTPMLLLLTSIHALPKPDDATTSSDSIISSIDSTDHYPNQSQNPVVATVDLWKSGGCQPRICNHNFLVYLNGCSVVPKGCSTSAKITTGSDNCYYKIWTDDRCSSQQNVVTVRKEWGGIGQCEQPGPQIGSISAVCH</sequence>
<accession>A0A2J6RST9</accession>
<dbReference type="OrthoDB" id="10308498at2759"/>
<evidence type="ECO:0008006" key="4">
    <source>
        <dbReference type="Google" id="ProtNLM"/>
    </source>
</evidence>
<name>A0A2J6RST9_HYAVF</name>
<keyword evidence="1" id="KW-0732">Signal</keyword>
<dbReference type="Proteomes" id="UP000235786">
    <property type="component" value="Unassembled WGS sequence"/>
</dbReference>
<dbReference type="EMBL" id="KZ613944">
    <property type="protein sequence ID" value="PMD41523.1"/>
    <property type="molecule type" value="Genomic_DNA"/>
</dbReference>
<proteinExistence type="predicted"/>
<protein>
    <recommendedName>
        <fullName evidence="4">Secreted protein</fullName>
    </recommendedName>
</protein>
<evidence type="ECO:0000256" key="1">
    <source>
        <dbReference type="SAM" id="SignalP"/>
    </source>
</evidence>
<dbReference type="AlphaFoldDB" id="A0A2J6RST9"/>
<keyword evidence="3" id="KW-1185">Reference proteome</keyword>
<feature type="chain" id="PRO_5014367506" description="Secreted protein" evidence="1">
    <location>
        <begin position="19"/>
        <end position="142"/>
    </location>
</feature>
<organism evidence="2 3">
    <name type="scientific">Hyaloscypha variabilis (strain UAMH 11265 / GT02V1 / F)</name>
    <name type="common">Meliniomyces variabilis</name>
    <dbReference type="NCBI Taxonomy" id="1149755"/>
    <lineage>
        <taxon>Eukaryota</taxon>
        <taxon>Fungi</taxon>
        <taxon>Dikarya</taxon>
        <taxon>Ascomycota</taxon>
        <taxon>Pezizomycotina</taxon>
        <taxon>Leotiomycetes</taxon>
        <taxon>Helotiales</taxon>
        <taxon>Hyaloscyphaceae</taxon>
        <taxon>Hyaloscypha</taxon>
        <taxon>Hyaloscypha variabilis</taxon>
    </lineage>
</organism>
<gene>
    <name evidence="2" type="ORF">L207DRAFT_528137</name>
</gene>
<evidence type="ECO:0000313" key="3">
    <source>
        <dbReference type="Proteomes" id="UP000235786"/>
    </source>
</evidence>